<dbReference type="InterPro" id="IPR013980">
    <property type="entry name" value="MANSC_dom"/>
</dbReference>
<feature type="transmembrane region" description="Helical" evidence="8">
    <location>
        <begin position="431"/>
        <end position="453"/>
    </location>
</feature>
<keyword evidence="4 8" id="KW-1133">Transmembrane helix</keyword>
<keyword evidence="3 9" id="KW-0732">Signal</keyword>
<dbReference type="OrthoDB" id="10037294at2759"/>
<dbReference type="KEGG" id="aten:116307278"/>
<dbReference type="SMART" id="SM00765">
    <property type="entry name" value="MANEC"/>
    <property type="match status" value="1"/>
</dbReference>
<protein>
    <submittedName>
        <fullName evidence="12">Uncharacterized protein LOC116307278</fullName>
    </submittedName>
</protein>
<evidence type="ECO:0000256" key="4">
    <source>
        <dbReference type="ARBA" id="ARBA00022989"/>
    </source>
</evidence>
<evidence type="ECO:0000256" key="3">
    <source>
        <dbReference type="ARBA" id="ARBA00022729"/>
    </source>
</evidence>
<evidence type="ECO:0000256" key="9">
    <source>
        <dbReference type="SAM" id="SignalP"/>
    </source>
</evidence>
<evidence type="ECO:0000256" key="5">
    <source>
        <dbReference type="ARBA" id="ARBA00023136"/>
    </source>
</evidence>
<dbReference type="RefSeq" id="XP_031573308.1">
    <property type="nucleotide sequence ID" value="XM_031717448.1"/>
</dbReference>
<dbReference type="PROSITE" id="PS50986">
    <property type="entry name" value="MANSC"/>
    <property type="match status" value="1"/>
</dbReference>
<keyword evidence="11" id="KW-1185">Reference proteome</keyword>
<feature type="compositionally biased region" description="Polar residues" evidence="7">
    <location>
        <begin position="274"/>
        <end position="283"/>
    </location>
</feature>
<sequence length="479" mass="54027">MVISVLRSFVLYISLASLSHTVYLNNIDGCPPIHVQKNRILRTKESLNNGAKFIHREFVQSAKECYKLCCGRGGCNLGMLSYKNSSSVHGEIVRTCYLFDCGSPSKCIFSSYDHYATIEFEDGRSHDKSSKIDQNPKSGSTKAHEENCPLGVPVAMCMNDPCINAVCPGNPLALCKPSFCGSCHAKFYDDDGKNVNCYARTNEPDNTKNSNEHKWLDSGIFAENDKPHSNTHQKPVHNVQDLESRLHEMTSDNKQSHQSTIASSSRKDKDQHRNSWNNQGSSDGSEHQAPVHTSRGSSSHRNQKPDPTDPPFHEWRKFIDNNPDYPKVKMVTEKPTPKRTPKPTDEKSTEPFHQWREFIDNNPKYDKKIKTSKTQQPTRPHVTTLKTKPATKVGTKIPPKVDNNSASSNRNITDVKVVIETNHLRIVENKAVVPLAIFLVIALLLLIVVGLRLRMMKNRLRRKAFATDDADYLINGMYL</sequence>
<evidence type="ECO:0000256" key="7">
    <source>
        <dbReference type="SAM" id="MobiDB-lite"/>
    </source>
</evidence>
<dbReference type="GO" id="GO:0016020">
    <property type="term" value="C:membrane"/>
    <property type="evidence" value="ECO:0007669"/>
    <property type="project" value="UniProtKB-SubCell"/>
</dbReference>
<dbReference type="GeneID" id="116307278"/>
<proteinExistence type="predicted"/>
<keyword evidence="2 8" id="KW-0812">Transmembrane</keyword>
<feature type="domain" description="MANSC" evidence="10">
    <location>
        <begin position="35"/>
        <end position="118"/>
    </location>
</feature>
<dbReference type="Pfam" id="PF07502">
    <property type="entry name" value="MANEC"/>
    <property type="match status" value="1"/>
</dbReference>
<feature type="signal peptide" evidence="9">
    <location>
        <begin position="1"/>
        <end position="24"/>
    </location>
</feature>
<evidence type="ECO:0000256" key="6">
    <source>
        <dbReference type="ARBA" id="ARBA00023180"/>
    </source>
</evidence>
<evidence type="ECO:0000256" key="8">
    <source>
        <dbReference type="SAM" id="Phobius"/>
    </source>
</evidence>
<dbReference type="PANTHER" id="PTHR46876">
    <property type="entry name" value="LOW-DENSITY LIPOPROTEIN RECEPTOR-RELATED PROTEIN 11"/>
    <property type="match status" value="1"/>
</dbReference>
<feature type="chain" id="PRO_5028463169" evidence="9">
    <location>
        <begin position="25"/>
        <end position="479"/>
    </location>
</feature>
<reference evidence="12" key="1">
    <citation type="submission" date="2025-08" db="UniProtKB">
        <authorList>
            <consortium name="RefSeq"/>
        </authorList>
    </citation>
    <scope>IDENTIFICATION</scope>
    <source>
        <tissue evidence="12">Tentacle</tissue>
    </source>
</reference>
<dbReference type="InParanoid" id="A0A6P8J5Y6"/>
<evidence type="ECO:0000256" key="2">
    <source>
        <dbReference type="ARBA" id="ARBA00022692"/>
    </source>
</evidence>
<feature type="region of interest" description="Disordered" evidence="7">
    <location>
        <begin position="248"/>
        <end position="350"/>
    </location>
</feature>
<evidence type="ECO:0000313" key="12">
    <source>
        <dbReference type="RefSeq" id="XP_031573308.1"/>
    </source>
</evidence>
<evidence type="ECO:0000256" key="1">
    <source>
        <dbReference type="ARBA" id="ARBA00004479"/>
    </source>
</evidence>
<name>A0A6P8J5Y6_ACTTE</name>
<keyword evidence="5 8" id="KW-0472">Membrane</keyword>
<dbReference type="Proteomes" id="UP000515163">
    <property type="component" value="Unplaced"/>
</dbReference>
<evidence type="ECO:0000313" key="11">
    <source>
        <dbReference type="Proteomes" id="UP000515163"/>
    </source>
</evidence>
<comment type="subcellular location">
    <subcellularLocation>
        <location evidence="1">Membrane</location>
        <topology evidence="1">Single-pass type I membrane protein</topology>
    </subcellularLocation>
</comment>
<dbReference type="PANTHER" id="PTHR46876:SF1">
    <property type="entry name" value="LOW-DENSITY LIPOPROTEIN RECEPTOR-RELATED PROTEIN 11"/>
    <property type="match status" value="1"/>
</dbReference>
<gene>
    <name evidence="12" type="primary">LOC116307278</name>
</gene>
<keyword evidence="6" id="KW-0325">Glycoprotein</keyword>
<organism evidence="11 12">
    <name type="scientific">Actinia tenebrosa</name>
    <name type="common">Australian red waratah sea anemone</name>
    <dbReference type="NCBI Taxonomy" id="6105"/>
    <lineage>
        <taxon>Eukaryota</taxon>
        <taxon>Metazoa</taxon>
        <taxon>Cnidaria</taxon>
        <taxon>Anthozoa</taxon>
        <taxon>Hexacorallia</taxon>
        <taxon>Actiniaria</taxon>
        <taxon>Actiniidae</taxon>
        <taxon>Actinia</taxon>
    </lineage>
</organism>
<accession>A0A6P8J5Y6</accession>
<dbReference type="InterPro" id="IPR011106">
    <property type="entry name" value="MANSC_N"/>
</dbReference>
<feature type="compositionally biased region" description="Basic and acidic residues" evidence="7">
    <location>
        <begin position="326"/>
        <end position="350"/>
    </location>
</feature>
<dbReference type="AlphaFoldDB" id="A0A6P8J5Y6"/>
<feature type="compositionally biased region" description="Basic and acidic residues" evidence="7">
    <location>
        <begin position="303"/>
        <end position="319"/>
    </location>
</feature>
<evidence type="ECO:0000259" key="10">
    <source>
        <dbReference type="PROSITE" id="PS50986"/>
    </source>
</evidence>